<feature type="region of interest" description="Disordered" evidence="1">
    <location>
        <begin position="1"/>
        <end position="104"/>
    </location>
</feature>
<organism evidence="2 3">
    <name type="scientific">Calocera viscosa (strain TUFC12733)</name>
    <dbReference type="NCBI Taxonomy" id="1330018"/>
    <lineage>
        <taxon>Eukaryota</taxon>
        <taxon>Fungi</taxon>
        <taxon>Dikarya</taxon>
        <taxon>Basidiomycota</taxon>
        <taxon>Agaricomycotina</taxon>
        <taxon>Dacrymycetes</taxon>
        <taxon>Dacrymycetales</taxon>
        <taxon>Dacrymycetaceae</taxon>
        <taxon>Calocera</taxon>
    </lineage>
</organism>
<protein>
    <submittedName>
        <fullName evidence="2">Uncharacterized protein</fullName>
    </submittedName>
</protein>
<evidence type="ECO:0000313" key="3">
    <source>
        <dbReference type="Proteomes" id="UP000076738"/>
    </source>
</evidence>
<proteinExistence type="predicted"/>
<evidence type="ECO:0000256" key="1">
    <source>
        <dbReference type="SAM" id="MobiDB-lite"/>
    </source>
</evidence>
<feature type="compositionally biased region" description="Acidic residues" evidence="1">
    <location>
        <begin position="59"/>
        <end position="68"/>
    </location>
</feature>
<feature type="compositionally biased region" description="Basic and acidic residues" evidence="1">
    <location>
        <begin position="7"/>
        <end position="17"/>
    </location>
</feature>
<evidence type="ECO:0000313" key="2">
    <source>
        <dbReference type="EMBL" id="KZO92917.1"/>
    </source>
</evidence>
<reference evidence="2 3" key="1">
    <citation type="journal article" date="2016" name="Mol. Biol. Evol.">
        <title>Comparative Genomics of Early-Diverging Mushroom-Forming Fungi Provides Insights into the Origins of Lignocellulose Decay Capabilities.</title>
        <authorList>
            <person name="Nagy L.G."/>
            <person name="Riley R."/>
            <person name="Tritt A."/>
            <person name="Adam C."/>
            <person name="Daum C."/>
            <person name="Floudas D."/>
            <person name="Sun H."/>
            <person name="Yadav J.S."/>
            <person name="Pangilinan J."/>
            <person name="Larsson K.H."/>
            <person name="Matsuura K."/>
            <person name="Barry K."/>
            <person name="Labutti K."/>
            <person name="Kuo R."/>
            <person name="Ohm R.A."/>
            <person name="Bhattacharya S.S."/>
            <person name="Shirouzu T."/>
            <person name="Yoshinaga Y."/>
            <person name="Martin F.M."/>
            <person name="Grigoriev I.V."/>
            <person name="Hibbett D.S."/>
        </authorList>
    </citation>
    <scope>NUCLEOTIDE SEQUENCE [LARGE SCALE GENOMIC DNA]</scope>
    <source>
        <strain evidence="2 3">TUFC12733</strain>
    </source>
</reference>
<dbReference type="STRING" id="1330018.A0A167ISQ2"/>
<feature type="compositionally biased region" description="Basic residues" evidence="1">
    <location>
        <begin position="173"/>
        <end position="184"/>
    </location>
</feature>
<feature type="compositionally biased region" description="Polar residues" evidence="1">
    <location>
        <begin position="78"/>
        <end position="104"/>
    </location>
</feature>
<sequence length="194" mass="22382">MASSDTGTRRDRRREPVAGEEQEDTTSSADADMKDKPMQESLKTMFGPREETCGSTLDLELDDLDDDPTLAPPILQGPTYTPSMHTQRARTINEPTDTQKTDFSSYPLFFPTWDEEGKPAETHTTLGGRRKPKTFWDVAREKGWMDGWKRETEDKARQRWEEVRGQLTQEWKKRGREARRRKKASGLAGARDWM</sequence>
<keyword evidence="3" id="KW-1185">Reference proteome</keyword>
<accession>A0A167ISQ2</accession>
<dbReference type="AlphaFoldDB" id="A0A167ISQ2"/>
<dbReference type="EMBL" id="KV417306">
    <property type="protein sequence ID" value="KZO92917.1"/>
    <property type="molecule type" value="Genomic_DNA"/>
</dbReference>
<dbReference type="Proteomes" id="UP000076738">
    <property type="component" value="Unassembled WGS sequence"/>
</dbReference>
<feature type="region of interest" description="Disordered" evidence="1">
    <location>
        <begin position="172"/>
        <end position="194"/>
    </location>
</feature>
<name>A0A167ISQ2_CALVF</name>
<gene>
    <name evidence="2" type="ORF">CALVIDRAFT_567017</name>
</gene>